<keyword evidence="4 6" id="KW-1005">Bacterial flagellum biogenesis</keyword>
<dbReference type="InterPro" id="IPR003713">
    <property type="entry name" value="FliS"/>
</dbReference>
<evidence type="ECO:0000256" key="2">
    <source>
        <dbReference type="ARBA" id="ARBA00008787"/>
    </source>
</evidence>
<gene>
    <name evidence="7" type="primary">fliS</name>
    <name evidence="7" type="ORF">GAK35_00562</name>
</gene>
<sequence length="155" mass="16468">MFGSMKRGANAYANIGVETGVLAASPHKLITMLFDGALVAISLAKKYMAEGDIKNKGESITKAILIIDNGLRASLNKEVGGDLALNLDALYEYMSRRLFEANATNNPAILGEIHGLLDDIRSAWEQIGPNAPTSAAPQMTVAYDAANPQNSFAKA</sequence>
<dbReference type="Gene3D" id="1.20.120.340">
    <property type="entry name" value="Flagellar protein FliS"/>
    <property type="match status" value="1"/>
</dbReference>
<dbReference type="GO" id="GO:0044780">
    <property type="term" value="P:bacterial-type flagellum assembly"/>
    <property type="evidence" value="ECO:0007669"/>
    <property type="project" value="InterPro"/>
</dbReference>
<dbReference type="Proteomes" id="UP000462435">
    <property type="component" value="Unassembled WGS sequence"/>
</dbReference>
<keyword evidence="3 6" id="KW-0963">Cytoplasm</keyword>
<dbReference type="CDD" id="cd16098">
    <property type="entry name" value="FliS"/>
    <property type="match status" value="1"/>
</dbReference>
<keyword evidence="7" id="KW-0966">Cell projection</keyword>
<comment type="caution">
    <text evidence="7">The sequence shown here is derived from an EMBL/GenBank/DDBJ whole genome shotgun (WGS) entry which is preliminary data.</text>
</comment>
<evidence type="ECO:0000313" key="7">
    <source>
        <dbReference type="EMBL" id="KAF1047557.1"/>
    </source>
</evidence>
<name>A0A7V8FZK3_9BURK</name>
<dbReference type="NCBIfam" id="TIGR00208">
    <property type="entry name" value="fliS"/>
    <property type="match status" value="1"/>
</dbReference>
<keyword evidence="5" id="KW-0143">Chaperone</keyword>
<evidence type="ECO:0000256" key="1">
    <source>
        <dbReference type="ARBA" id="ARBA00004514"/>
    </source>
</evidence>
<dbReference type="SUPFAM" id="SSF101116">
    <property type="entry name" value="Flagellar export chaperone FliS"/>
    <property type="match status" value="1"/>
</dbReference>
<keyword evidence="7" id="KW-0969">Cilium</keyword>
<dbReference type="EMBL" id="WNDX01000010">
    <property type="protein sequence ID" value="KAF1047557.1"/>
    <property type="molecule type" value="Genomic_DNA"/>
</dbReference>
<keyword evidence="7" id="KW-0282">Flagellum</keyword>
<dbReference type="GO" id="GO:0005829">
    <property type="term" value="C:cytosol"/>
    <property type="evidence" value="ECO:0007669"/>
    <property type="project" value="UniProtKB-SubCell"/>
</dbReference>
<dbReference type="PIRSF" id="PIRSF039090">
    <property type="entry name" value="Flis"/>
    <property type="match status" value="1"/>
</dbReference>
<evidence type="ECO:0000313" key="8">
    <source>
        <dbReference type="Proteomes" id="UP000462435"/>
    </source>
</evidence>
<dbReference type="InterPro" id="IPR036584">
    <property type="entry name" value="FliS_sf"/>
</dbReference>
<dbReference type="PANTHER" id="PTHR34773">
    <property type="entry name" value="FLAGELLAR SECRETION CHAPERONE FLIS"/>
    <property type="match status" value="1"/>
</dbReference>
<comment type="similarity">
    <text evidence="2 6">Belongs to the FliS family.</text>
</comment>
<dbReference type="AlphaFoldDB" id="A0A7V8FZK3"/>
<evidence type="ECO:0000256" key="4">
    <source>
        <dbReference type="ARBA" id="ARBA00022795"/>
    </source>
</evidence>
<protein>
    <recommendedName>
        <fullName evidence="6">Flagellar secretion chaperone FliS</fullName>
    </recommendedName>
</protein>
<dbReference type="GO" id="GO:0071973">
    <property type="term" value="P:bacterial-type flagellum-dependent cell motility"/>
    <property type="evidence" value="ECO:0007669"/>
    <property type="project" value="TreeGrafter"/>
</dbReference>
<dbReference type="PANTHER" id="PTHR34773:SF1">
    <property type="entry name" value="FLAGELLAR SECRETION CHAPERONE FLIS"/>
    <property type="match status" value="1"/>
</dbReference>
<evidence type="ECO:0000256" key="5">
    <source>
        <dbReference type="ARBA" id="ARBA00023186"/>
    </source>
</evidence>
<evidence type="ECO:0000256" key="6">
    <source>
        <dbReference type="PIRNR" id="PIRNR039090"/>
    </source>
</evidence>
<proteinExistence type="inferred from homology"/>
<comment type="subcellular location">
    <subcellularLocation>
        <location evidence="1 6">Cytoplasm</location>
        <location evidence="1 6">Cytosol</location>
    </subcellularLocation>
</comment>
<reference evidence="8" key="1">
    <citation type="journal article" date="2020" name="MBio">
        <title>Horizontal gene transfer to a defensive symbiont with a reduced genome amongst a multipartite beetle microbiome.</title>
        <authorList>
            <person name="Waterworth S.C."/>
            <person name="Florez L.V."/>
            <person name="Rees E.R."/>
            <person name="Hertweck C."/>
            <person name="Kaltenpoth M."/>
            <person name="Kwan J.C."/>
        </authorList>
    </citation>
    <scope>NUCLEOTIDE SEQUENCE [LARGE SCALE GENOMIC DNA]</scope>
</reference>
<evidence type="ECO:0000256" key="3">
    <source>
        <dbReference type="ARBA" id="ARBA00022490"/>
    </source>
</evidence>
<accession>A0A7V8FZK3</accession>
<organism evidence="7 8">
    <name type="scientific">Herbaspirillum frisingense</name>
    <dbReference type="NCBI Taxonomy" id="92645"/>
    <lineage>
        <taxon>Bacteria</taxon>
        <taxon>Pseudomonadati</taxon>
        <taxon>Pseudomonadota</taxon>
        <taxon>Betaproteobacteria</taxon>
        <taxon>Burkholderiales</taxon>
        <taxon>Oxalobacteraceae</taxon>
        <taxon>Herbaspirillum</taxon>
    </lineage>
</organism>
<dbReference type="Pfam" id="PF02561">
    <property type="entry name" value="FliS"/>
    <property type="match status" value="1"/>
</dbReference>